<keyword evidence="2" id="KW-1133">Transmembrane helix</keyword>
<reference evidence="4 5" key="1">
    <citation type="submission" date="2019-05" db="EMBL/GenBank/DDBJ databases">
        <title>Mikania micrantha, genome provides insights into the molecular mechanism of rapid growth.</title>
        <authorList>
            <person name="Liu B."/>
        </authorList>
    </citation>
    <scope>NUCLEOTIDE SEQUENCE [LARGE SCALE GENOMIC DNA]</scope>
    <source>
        <strain evidence="4">NLD-2019</strain>
        <tissue evidence="4">Leaf</tissue>
    </source>
</reference>
<sequence>MNVPEPPYTTTVAATATTTDADEIHGNAVYIYGLCFFLGFFILIIVFYISYICKQHIPPPPPPPPATNQNHRIIRFSHGGLNDDVLLTFPTFVYSELFVMFRKEDDTATKINAAGSGCNICLSDYKPADVIRLLPECGHFFHVKCVDTWLKVRPTCPVCRRSLLAGIAPV</sequence>
<organism evidence="4 5">
    <name type="scientific">Mikania micrantha</name>
    <name type="common">bitter vine</name>
    <dbReference type="NCBI Taxonomy" id="192012"/>
    <lineage>
        <taxon>Eukaryota</taxon>
        <taxon>Viridiplantae</taxon>
        <taxon>Streptophyta</taxon>
        <taxon>Embryophyta</taxon>
        <taxon>Tracheophyta</taxon>
        <taxon>Spermatophyta</taxon>
        <taxon>Magnoliopsida</taxon>
        <taxon>eudicotyledons</taxon>
        <taxon>Gunneridae</taxon>
        <taxon>Pentapetalae</taxon>
        <taxon>asterids</taxon>
        <taxon>campanulids</taxon>
        <taxon>Asterales</taxon>
        <taxon>Asteraceae</taxon>
        <taxon>Asteroideae</taxon>
        <taxon>Heliantheae alliance</taxon>
        <taxon>Eupatorieae</taxon>
        <taxon>Mikania</taxon>
    </lineage>
</organism>
<feature type="domain" description="RING-type" evidence="3">
    <location>
        <begin position="118"/>
        <end position="160"/>
    </location>
</feature>
<evidence type="ECO:0000256" key="2">
    <source>
        <dbReference type="SAM" id="Phobius"/>
    </source>
</evidence>
<evidence type="ECO:0000313" key="4">
    <source>
        <dbReference type="EMBL" id="KAD5961862.1"/>
    </source>
</evidence>
<keyword evidence="1" id="KW-0863">Zinc-finger</keyword>
<dbReference type="PANTHER" id="PTHR46719">
    <property type="entry name" value="TRANSCRIPTION FACTOR C2H2 FAMILY-RELATED"/>
    <property type="match status" value="1"/>
</dbReference>
<dbReference type="EMBL" id="SZYD01000006">
    <property type="protein sequence ID" value="KAD5961862.1"/>
    <property type="molecule type" value="Genomic_DNA"/>
</dbReference>
<dbReference type="CDD" id="cd16461">
    <property type="entry name" value="RING-H2_EL5-like"/>
    <property type="match status" value="1"/>
</dbReference>
<dbReference type="InterPro" id="IPR013083">
    <property type="entry name" value="Znf_RING/FYVE/PHD"/>
</dbReference>
<dbReference type="Gene3D" id="3.30.40.10">
    <property type="entry name" value="Zinc/RING finger domain, C3HC4 (zinc finger)"/>
    <property type="match status" value="1"/>
</dbReference>
<proteinExistence type="predicted"/>
<dbReference type="PROSITE" id="PS50089">
    <property type="entry name" value="ZF_RING_2"/>
    <property type="match status" value="1"/>
</dbReference>
<gene>
    <name evidence="4" type="ORF">E3N88_13335</name>
</gene>
<dbReference type="PANTHER" id="PTHR46719:SF24">
    <property type="entry name" value="ZINC FINGER, RING_FYVE_PHD-TYPE-RELATED"/>
    <property type="match status" value="1"/>
</dbReference>
<dbReference type="SUPFAM" id="SSF57850">
    <property type="entry name" value="RING/U-box"/>
    <property type="match status" value="1"/>
</dbReference>
<evidence type="ECO:0000259" key="3">
    <source>
        <dbReference type="PROSITE" id="PS50089"/>
    </source>
</evidence>
<dbReference type="GO" id="GO:0008270">
    <property type="term" value="F:zinc ion binding"/>
    <property type="evidence" value="ECO:0007669"/>
    <property type="project" value="UniProtKB-KW"/>
</dbReference>
<keyword evidence="2" id="KW-0472">Membrane</keyword>
<name>A0A5N6PAZ2_9ASTR</name>
<keyword evidence="1" id="KW-0479">Metal-binding</keyword>
<dbReference type="Proteomes" id="UP000326396">
    <property type="component" value="Linkage Group LG14"/>
</dbReference>
<protein>
    <recommendedName>
        <fullName evidence="3">RING-type domain-containing protein</fullName>
    </recommendedName>
</protein>
<dbReference type="OrthoDB" id="8062037at2759"/>
<dbReference type="InterPro" id="IPR001841">
    <property type="entry name" value="Znf_RING"/>
</dbReference>
<evidence type="ECO:0000313" key="5">
    <source>
        <dbReference type="Proteomes" id="UP000326396"/>
    </source>
</evidence>
<dbReference type="SMART" id="SM00184">
    <property type="entry name" value="RING"/>
    <property type="match status" value="1"/>
</dbReference>
<accession>A0A5N6PAZ2</accession>
<comment type="caution">
    <text evidence="4">The sequence shown here is derived from an EMBL/GenBank/DDBJ whole genome shotgun (WGS) entry which is preliminary data.</text>
</comment>
<keyword evidence="1" id="KW-0862">Zinc</keyword>
<feature type="transmembrane region" description="Helical" evidence="2">
    <location>
        <begin position="29"/>
        <end position="49"/>
    </location>
</feature>
<evidence type="ECO:0000256" key="1">
    <source>
        <dbReference type="PROSITE-ProRule" id="PRU00175"/>
    </source>
</evidence>
<dbReference type="Pfam" id="PF13639">
    <property type="entry name" value="zf-RING_2"/>
    <property type="match status" value="1"/>
</dbReference>
<keyword evidence="2" id="KW-0812">Transmembrane</keyword>
<keyword evidence="5" id="KW-1185">Reference proteome</keyword>
<dbReference type="AlphaFoldDB" id="A0A5N6PAZ2"/>
<dbReference type="InterPro" id="IPR045899">
    <property type="entry name" value="ATL71-like"/>
</dbReference>